<dbReference type="EMBL" id="JAIHOM010000105">
    <property type="protein sequence ID" value="MCW6038048.1"/>
    <property type="molecule type" value="Genomic_DNA"/>
</dbReference>
<organism evidence="1 2">
    <name type="scientific">Spirulina subsalsa FACHB-351</name>
    <dbReference type="NCBI Taxonomy" id="234711"/>
    <lineage>
        <taxon>Bacteria</taxon>
        <taxon>Bacillati</taxon>
        <taxon>Cyanobacteriota</taxon>
        <taxon>Cyanophyceae</taxon>
        <taxon>Spirulinales</taxon>
        <taxon>Spirulinaceae</taxon>
        <taxon>Spirulina</taxon>
    </lineage>
</organism>
<evidence type="ECO:0000313" key="1">
    <source>
        <dbReference type="EMBL" id="MCW6038048.1"/>
    </source>
</evidence>
<protein>
    <submittedName>
        <fullName evidence="1">GTP-binding protein</fullName>
    </submittedName>
</protein>
<name>A0ABT3L965_9CYAN</name>
<keyword evidence="2" id="KW-1185">Reference proteome</keyword>
<gene>
    <name evidence="1" type="ORF">K4A83_17470</name>
</gene>
<dbReference type="Proteomes" id="UP001526426">
    <property type="component" value="Unassembled WGS sequence"/>
</dbReference>
<evidence type="ECO:0000313" key="2">
    <source>
        <dbReference type="Proteomes" id="UP001526426"/>
    </source>
</evidence>
<reference evidence="1 2" key="1">
    <citation type="submission" date="2021-08" db="EMBL/GenBank/DDBJ databases">
        <title>Draft genome sequence of Spirulina subsalsa with high tolerance to salinity and hype-accumulation of phycocyanin.</title>
        <authorList>
            <person name="Pei H."/>
            <person name="Jiang L."/>
        </authorList>
    </citation>
    <scope>NUCLEOTIDE SEQUENCE [LARGE SCALE GENOMIC DNA]</scope>
    <source>
        <strain evidence="1 2">FACHB-351</strain>
    </source>
</reference>
<sequence length="262" mass="28855">MMTQLKSQSPGLYIVSGPAGSGKTHWIFQQLSKQTGSQIYGAPSQSSWCLDSAYLESQLRGDLQNLNTRNLAEIEGWALKSPVYLELGFHLDLQVLPIFSSCVPCHKIAVLPSGLAMSEWHFWADNLVLGVGAMNPQMPSQIQKSDLTGEVFDPASLDMVWYELTHGAYGEVQRAKGIFNVVDGRSFWFSFVAGQDSYYEELNRPRCLESRPGGLSGIEVCGQNLDTEAIASNLAASCLNDQLLSHYQAQYRSYAANSEVVS</sequence>
<comment type="caution">
    <text evidence="1">The sequence shown here is derived from an EMBL/GenBank/DDBJ whole genome shotgun (WGS) entry which is preliminary data.</text>
</comment>
<dbReference type="RefSeq" id="WP_265265941.1">
    <property type="nucleotide sequence ID" value="NZ_JAIHOM010000105.1"/>
</dbReference>
<accession>A0ABT3L965</accession>
<proteinExistence type="predicted"/>